<organism evidence="1 2">
    <name type="scientific">Panagrolaimus sp. JU765</name>
    <dbReference type="NCBI Taxonomy" id="591449"/>
    <lineage>
        <taxon>Eukaryota</taxon>
        <taxon>Metazoa</taxon>
        <taxon>Ecdysozoa</taxon>
        <taxon>Nematoda</taxon>
        <taxon>Chromadorea</taxon>
        <taxon>Rhabditida</taxon>
        <taxon>Tylenchina</taxon>
        <taxon>Panagrolaimomorpha</taxon>
        <taxon>Panagrolaimoidea</taxon>
        <taxon>Panagrolaimidae</taxon>
        <taxon>Panagrolaimus</taxon>
    </lineage>
</organism>
<name>A0AC34RN75_9BILA</name>
<sequence length="200" mass="23119">MSFLPSTFPNVPELPGEIPVDKKPDIFTLMKIGYTLDGSFDPDHEDFQFCCCHIHRAIKVLLILMGIVEIFGLYGWITHNNGNWAESIGAMCSFFGYLALLLGNVFWRKCHKFIKFFLILATTEIMVQLGYLITLAAFVIIFLKHESIDKDEKHKLQTEAMTYLYTAVISSLSLFFYILLFYFAYIDYKYVKGRIRSGFV</sequence>
<dbReference type="WBParaSite" id="JU765_v2.g8506.t1">
    <property type="protein sequence ID" value="JU765_v2.g8506.t1"/>
    <property type="gene ID" value="JU765_v2.g8506"/>
</dbReference>
<evidence type="ECO:0000313" key="1">
    <source>
        <dbReference type="Proteomes" id="UP000887576"/>
    </source>
</evidence>
<reference evidence="2" key="1">
    <citation type="submission" date="2022-11" db="UniProtKB">
        <authorList>
            <consortium name="WormBaseParasite"/>
        </authorList>
    </citation>
    <scope>IDENTIFICATION</scope>
</reference>
<proteinExistence type="predicted"/>
<evidence type="ECO:0000313" key="2">
    <source>
        <dbReference type="WBParaSite" id="JU765_v2.g8506.t1"/>
    </source>
</evidence>
<protein>
    <submittedName>
        <fullName evidence="2">MARVEL domain-containing protein</fullName>
    </submittedName>
</protein>
<dbReference type="Proteomes" id="UP000887576">
    <property type="component" value="Unplaced"/>
</dbReference>
<accession>A0AC34RN75</accession>